<evidence type="ECO:0000313" key="2">
    <source>
        <dbReference type="Proteomes" id="UP001209229"/>
    </source>
</evidence>
<name>A0AAE3SH20_9BACT</name>
<dbReference type="Proteomes" id="UP001209229">
    <property type="component" value="Unassembled WGS sequence"/>
</dbReference>
<dbReference type="AlphaFoldDB" id="A0AAE3SH20"/>
<sequence length="237" mass="27613">MNYLESAVVLKKLIAHTNHKLLQINNKAIVEPNLMMIRTNFGKEVEIKMEAFTNDFVKKQLGQYESEAFVITDFVTTKQEGQELTYFLYKGYHQLFHMGLVFFQLVNKETFAPIGKLEFSNIEDNIFYQVTSPDFEESSCNAIETKETTVKNPAIAFLIGNMNEERLLFDINRLIYETANNVQKHKNRHFKIHLQISKFGGKPSEDFLKKIEDIKDDVTNYIKPAYPNSTFIFDLEN</sequence>
<comment type="caution">
    <text evidence="1">The sequence shown here is derived from an EMBL/GenBank/DDBJ whole genome shotgun (WGS) entry which is preliminary data.</text>
</comment>
<proteinExistence type="predicted"/>
<dbReference type="RefSeq" id="WP_301192274.1">
    <property type="nucleotide sequence ID" value="NZ_JAPDPJ010000063.1"/>
</dbReference>
<keyword evidence="2" id="KW-1185">Reference proteome</keyword>
<reference evidence="1" key="1">
    <citation type="submission" date="2022-10" db="EMBL/GenBank/DDBJ databases">
        <authorList>
            <person name="Yu W.X."/>
        </authorList>
    </citation>
    <scope>NUCLEOTIDE SEQUENCE</scope>
    <source>
        <strain evidence="1">AAT</strain>
    </source>
</reference>
<gene>
    <name evidence="1" type="ORF">OM075_19765</name>
</gene>
<evidence type="ECO:0000313" key="1">
    <source>
        <dbReference type="EMBL" id="MCW3788717.1"/>
    </source>
</evidence>
<dbReference type="EMBL" id="JAPDPJ010000063">
    <property type="protein sequence ID" value="MCW3788717.1"/>
    <property type="molecule type" value="Genomic_DNA"/>
</dbReference>
<accession>A0AAE3SH20</accession>
<organism evidence="1 2">
    <name type="scientific">Plebeiibacterium sediminum</name>
    <dbReference type="NCBI Taxonomy" id="2992112"/>
    <lineage>
        <taxon>Bacteria</taxon>
        <taxon>Pseudomonadati</taxon>
        <taxon>Bacteroidota</taxon>
        <taxon>Bacteroidia</taxon>
        <taxon>Marinilabiliales</taxon>
        <taxon>Marinilabiliaceae</taxon>
        <taxon>Plebeiibacterium</taxon>
    </lineage>
</organism>
<protein>
    <submittedName>
        <fullName evidence="1">Uncharacterized protein</fullName>
    </submittedName>
</protein>